<dbReference type="InterPro" id="IPR036291">
    <property type="entry name" value="NAD(P)-bd_dom_sf"/>
</dbReference>
<dbReference type="Gene3D" id="3.30.360.10">
    <property type="entry name" value="Dihydrodipicolinate Reductase, domain 2"/>
    <property type="match status" value="1"/>
</dbReference>
<dbReference type="RefSeq" id="WP_318651023.1">
    <property type="nucleotide sequence ID" value="NZ_CP137852.1"/>
</dbReference>
<dbReference type="Gene3D" id="3.40.50.720">
    <property type="entry name" value="NAD(P)-binding Rossmann-like Domain"/>
    <property type="match status" value="1"/>
</dbReference>
<dbReference type="SUPFAM" id="SSF51735">
    <property type="entry name" value="NAD(P)-binding Rossmann-fold domains"/>
    <property type="match status" value="1"/>
</dbReference>
<dbReference type="InterPro" id="IPR051317">
    <property type="entry name" value="Gfo/Idh/MocA_oxidoreduct"/>
</dbReference>
<dbReference type="Pfam" id="PF01408">
    <property type="entry name" value="GFO_IDH_MocA"/>
    <property type="match status" value="1"/>
</dbReference>
<dbReference type="InterPro" id="IPR055170">
    <property type="entry name" value="GFO_IDH_MocA-like_dom"/>
</dbReference>
<evidence type="ECO:0000259" key="1">
    <source>
        <dbReference type="Pfam" id="PF01408"/>
    </source>
</evidence>
<evidence type="ECO:0000313" key="4">
    <source>
        <dbReference type="Proteomes" id="UP001305521"/>
    </source>
</evidence>
<dbReference type="Proteomes" id="UP001305521">
    <property type="component" value="Chromosome"/>
</dbReference>
<proteinExistence type="predicted"/>
<name>A0ABZ0PPC6_9PROT</name>
<evidence type="ECO:0000259" key="2">
    <source>
        <dbReference type="Pfam" id="PF22725"/>
    </source>
</evidence>
<keyword evidence="4" id="KW-1185">Reference proteome</keyword>
<accession>A0ABZ0PPC6</accession>
<dbReference type="EMBL" id="CP137852">
    <property type="protein sequence ID" value="WPB87066.1"/>
    <property type="molecule type" value="Genomic_DNA"/>
</dbReference>
<dbReference type="PANTHER" id="PTHR43708:SF8">
    <property type="entry name" value="OXIDOREDUCTASE"/>
    <property type="match status" value="1"/>
</dbReference>
<protein>
    <submittedName>
        <fullName evidence="3">Gfo/Idh/MocA family oxidoreductase</fullName>
    </submittedName>
</protein>
<reference evidence="3 4" key="1">
    <citation type="submission" date="2023-11" db="EMBL/GenBank/DDBJ databases">
        <title>Arctic aerobic anoxygenic photoheterotroph Sediminicoccus rosea KRV36 adapts its photosynthesis to long days of polar summer.</title>
        <authorList>
            <person name="Tomasch J."/>
            <person name="Kopejtka K."/>
            <person name="Bily T."/>
            <person name="Gardiner A.T."/>
            <person name="Gardian Z."/>
            <person name="Shivaramu S."/>
            <person name="Koblizek M."/>
            <person name="Engelhardt F."/>
            <person name="Kaftan D."/>
        </authorList>
    </citation>
    <scope>NUCLEOTIDE SEQUENCE [LARGE SCALE GENOMIC DNA]</scope>
    <source>
        <strain evidence="3 4">R-30</strain>
    </source>
</reference>
<dbReference type="SUPFAM" id="SSF55347">
    <property type="entry name" value="Glyceraldehyde-3-phosphate dehydrogenase-like, C-terminal domain"/>
    <property type="match status" value="1"/>
</dbReference>
<feature type="domain" description="GFO/IDH/MocA-like oxidoreductase" evidence="2">
    <location>
        <begin position="135"/>
        <end position="252"/>
    </location>
</feature>
<sequence>MAVRTLRWGLVGLGSLATTVMGASRRAEHAVIQAGATRDPAKGRAFCAMHGIPNFHATHETLVTDPEVDAVFVMTPNDRHMPVVLAAAAAGKPVLCEKPLAMTEADALAMIAACESAGVMLRLGLHLRFEKFLDRVAAVLAEGRIGTIRAISIERAAPLSERAPWREDPAQGGGILYDVALHLLDLVPKLAGGCLASVGGLAHPPPGSGQGADTVTLLLRTMNDVQVSLRASREAPYAGSDLVVIGTKGMLRTGPLRWVEEFVMTITHAEGVTEERVPACDLYRDEMDGFARDLADGGTRLGTGADGLRLVRLATRIEQALAEGRSITLEDIP</sequence>
<gene>
    <name evidence="3" type="ORF">R9Z33_09360</name>
</gene>
<dbReference type="InterPro" id="IPR000683">
    <property type="entry name" value="Gfo/Idh/MocA-like_OxRdtase_N"/>
</dbReference>
<organism evidence="3 4">
    <name type="scientific">Sediminicoccus rosea</name>
    <dbReference type="NCBI Taxonomy" id="1225128"/>
    <lineage>
        <taxon>Bacteria</taxon>
        <taxon>Pseudomonadati</taxon>
        <taxon>Pseudomonadota</taxon>
        <taxon>Alphaproteobacteria</taxon>
        <taxon>Acetobacterales</taxon>
        <taxon>Roseomonadaceae</taxon>
        <taxon>Sediminicoccus</taxon>
    </lineage>
</organism>
<dbReference type="PANTHER" id="PTHR43708">
    <property type="entry name" value="CONSERVED EXPRESSED OXIDOREDUCTASE (EUROFUNG)"/>
    <property type="match status" value="1"/>
</dbReference>
<feature type="domain" description="Gfo/Idh/MocA-like oxidoreductase N-terminal" evidence="1">
    <location>
        <begin position="6"/>
        <end position="124"/>
    </location>
</feature>
<evidence type="ECO:0000313" key="3">
    <source>
        <dbReference type="EMBL" id="WPB87066.1"/>
    </source>
</evidence>
<dbReference type="Pfam" id="PF22725">
    <property type="entry name" value="GFO_IDH_MocA_C3"/>
    <property type="match status" value="1"/>
</dbReference>